<evidence type="ECO:0000313" key="2">
    <source>
        <dbReference type="Proteomes" id="UP000005824"/>
    </source>
</evidence>
<dbReference type="PANTHER" id="PTHR43737">
    <property type="entry name" value="BLL7424 PROTEIN"/>
    <property type="match status" value="1"/>
</dbReference>
<dbReference type="Pfam" id="PF07394">
    <property type="entry name" value="DUF1501"/>
    <property type="match status" value="1"/>
</dbReference>
<proteinExistence type="predicted"/>
<dbReference type="InterPro" id="IPR017850">
    <property type="entry name" value="Alkaline_phosphatase_core_sf"/>
</dbReference>
<dbReference type="STRING" id="497964.CfE428DRAFT_1945"/>
<keyword evidence="2" id="KW-1185">Reference proteome</keyword>
<dbReference type="Proteomes" id="UP000005824">
    <property type="component" value="Unassembled WGS sequence"/>
</dbReference>
<name>B4CZ57_9BACT</name>
<dbReference type="PANTHER" id="PTHR43737:SF1">
    <property type="entry name" value="DUF1501 DOMAIN-CONTAINING PROTEIN"/>
    <property type="match status" value="1"/>
</dbReference>
<comment type="caution">
    <text evidence="1">The sequence shown here is derived from an EMBL/GenBank/DDBJ whole genome shotgun (WGS) entry which is preliminary data.</text>
</comment>
<dbReference type="PROSITE" id="PS51318">
    <property type="entry name" value="TAT"/>
    <property type="match status" value="1"/>
</dbReference>
<dbReference type="Gene3D" id="3.40.720.10">
    <property type="entry name" value="Alkaline Phosphatase, subunit A"/>
    <property type="match status" value="1"/>
</dbReference>
<dbReference type="EMBL" id="ABVL01000004">
    <property type="protein sequence ID" value="EDY20748.1"/>
    <property type="molecule type" value="Genomic_DNA"/>
</dbReference>
<reference evidence="1 2" key="1">
    <citation type="journal article" date="2011" name="J. Bacteriol.">
        <title>Genome sequence of Chthoniobacter flavus Ellin428, an aerobic heterotrophic soil bacterium.</title>
        <authorList>
            <person name="Kant R."/>
            <person name="van Passel M.W."/>
            <person name="Palva A."/>
            <person name="Lucas S."/>
            <person name="Lapidus A."/>
            <person name="Glavina Del Rio T."/>
            <person name="Dalin E."/>
            <person name="Tice H."/>
            <person name="Bruce D."/>
            <person name="Goodwin L."/>
            <person name="Pitluck S."/>
            <person name="Larimer F.W."/>
            <person name="Land M.L."/>
            <person name="Hauser L."/>
            <person name="Sangwan P."/>
            <person name="de Vos W.M."/>
            <person name="Janssen P.H."/>
            <person name="Smidt H."/>
        </authorList>
    </citation>
    <scope>NUCLEOTIDE SEQUENCE [LARGE SCALE GENOMIC DNA]</scope>
    <source>
        <strain evidence="1 2">Ellin428</strain>
    </source>
</reference>
<dbReference type="SUPFAM" id="SSF53649">
    <property type="entry name" value="Alkaline phosphatase-like"/>
    <property type="match status" value="1"/>
</dbReference>
<dbReference type="eggNOG" id="COG3119">
    <property type="taxonomic scope" value="Bacteria"/>
</dbReference>
<accession>B4CZ57</accession>
<organism evidence="1 2">
    <name type="scientific">Chthoniobacter flavus Ellin428</name>
    <dbReference type="NCBI Taxonomy" id="497964"/>
    <lineage>
        <taxon>Bacteria</taxon>
        <taxon>Pseudomonadati</taxon>
        <taxon>Verrucomicrobiota</taxon>
        <taxon>Spartobacteria</taxon>
        <taxon>Chthoniobacterales</taxon>
        <taxon>Chthoniobacteraceae</taxon>
        <taxon>Chthoniobacter</taxon>
    </lineage>
</organism>
<dbReference type="InterPro" id="IPR006311">
    <property type="entry name" value="TAT_signal"/>
</dbReference>
<sequence length="476" mass="52610">MPTRPFFPCAGARALHAPTRREFLYGLGASIGGLAFTSLLRAEEKPNPLAPHPGHFPAKAKNCIFLMMEGGPSHIDTFDPKPKLAELHLQEFVRQGKQKSAMESGKRYYVRSPFAFHKCGQSGADMAENWEHLAGVADDLCFFRGCQVDSVNHPTAMYQMNCGNRFGGDPAIGAWVTYGIGSLNQNLPGFIVLPEVSYPQGGAANWSNGFLPAHFQGTPLRPKGSPILDIDPPAGVNMERERVNLDLIAQLNQMQQARHPWQDELAARMDNYELAFRMQAQVPEVLDLSQEDAKTKELYGIGRDATDSFGRKCLLARKLVEKGVRFVQLYNGSWDSHDYIERAHGNLIRSVDQPIAALISDLKQRGLLESTLIVWCGEFGRTPDNGVRMGTTYGRDHNPKAMTIWLAGGGCHAGHTIGATDELGMEAVEGVAHVRDFHVTLLRLLGLDDNKLTYYHAGRFKQLSQFGGKVIRDLIA</sequence>
<dbReference type="InterPro" id="IPR010869">
    <property type="entry name" value="DUF1501"/>
</dbReference>
<protein>
    <recommendedName>
        <fullName evidence="3">DUF1501 domain-containing protein</fullName>
    </recommendedName>
</protein>
<dbReference type="InParanoid" id="B4CZ57"/>
<dbReference type="AlphaFoldDB" id="B4CZ57"/>
<dbReference type="RefSeq" id="WP_006979270.1">
    <property type="nucleotide sequence ID" value="NZ_ABVL01000004.1"/>
</dbReference>
<evidence type="ECO:0000313" key="1">
    <source>
        <dbReference type="EMBL" id="EDY20748.1"/>
    </source>
</evidence>
<gene>
    <name evidence="1" type="ORF">CfE428DRAFT_1945</name>
</gene>
<evidence type="ECO:0008006" key="3">
    <source>
        <dbReference type="Google" id="ProtNLM"/>
    </source>
</evidence>